<dbReference type="RefSeq" id="WP_191719364.1">
    <property type="nucleotide sequence ID" value="NZ_JACSQP010000006.1"/>
</dbReference>
<comment type="similarity">
    <text evidence="1">Belongs to the acyl coenzyme A hydrolase family.</text>
</comment>
<evidence type="ECO:0000256" key="3">
    <source>
        <dbReference type="PROSITE-ProRule" id="PRU01106"/>
    </source>
</evidence>
<evidence type="ECO:0000313" key="6">
    <source>
        <dbReference type="Proteomes" id="UP000648352"/>
    </source>
</evidence>
<organism evidence="5 6">
    <name type="scientific">Microbacterium pullorum</name>
    <dbReference type="NCBI Taxonomy" id="2762236"/>
    <lineage>
        <taxon>Bacteria</taxon>
        <taxon>Bacillati</taxon>
        <taxon>Actinomycetota</taxon>
        <taxon>Actinomycetes</taxon>
        <taxon>Micrococcales</taxon>
        <taxon>Microbacteriaceae</taxon>
        <taxon>Microbacterium</taxon>
    </lineage>
</organism>
<dbReference type="PROSITE" id="PS51770">
    <property type="entry name" value="HOTDOG_ACOT"/>
    <property type="match status" value="1"/>
</dbReference>
<evidence type="ECO:0000256" key="2">
    <source>
        <dbReference type="ARBA" id="ARBA00022801"/>
    </source>
</evidence>
<dbReference type="PANTHER" id="PTHR11049:SF31">
    <property type="entry name" value="HOTDOG ACOT-TYPE DOMAIN-CONTAINING PROTEIN"/>
    <property type="match status" value="1"/>
</dbReference>
<reference evidence="5 6" key="1">
    <citation type="submission" date="2020-08" db="EMBL/GenBank/DDBJ databases">
        <title>A Genomic Blueprint of the Chicken Gut Microbiome.</title>
        <authorList>
            <person name="Gilroy R."/>
            <person name="Ravi A."/>
            <person name="Getino M."/>
            <person name="Pursley I."/>
            <person name="Horton D.L."/>
            <person name="Alikhan N.-F."/>
            <person name="Baker D."/>
            <person name="Gharbi K."/>
            <person name="Hall N."/>
            <person name="Watson M."/>
            <person name="Adriaenssens E.M."/>
            <person name="Foster-Nyarko E."/>
            <person name="Jarju S."/>
            <person name="Secka A."/>
            <person name="Antonio M."/>
            <person name="Oren A."/>
            <person name="Chaudhuri R."/>
            <person name="La Ragione R.M."/>
            <person name="Hildebrand F."/>
            <person name="Pallen M.J."/>
        </authorList>
    </citation>
    <scope>NUCLEOTIDE SEQUENCE [LARGE SCALE GENOMIC DNA]</scope>
    <source>
        <strain evidence="5 6">Sa4CUA7</strain>
    </source>
</reference>
<dbReference type="PANTHER" id="PTHR11049">
    <property type="entry name" value="ACYL COENZYME A THIOESTER HYDROLASE"/>
    <property type="match status" value="1"/>
</dbReference>
<dbReference type="CDD" id="cd03442">
    <property type="entry name" value="BFIT_BACH"/>
    <property type="match status" value="1"/>
</dbReference>
<proteinExistence type="inferred from homology"/>
<dbReference type="InterPro" id="IPR033120">
    <property type="entry name" value="HOTDOG_ACOT"/>
</dbReference>
<evidence type="ECO:0000313" key="5">
    <source>
        <dbReference type="EMBL" id="MBD7958158.1"/>
    </source>
</evidence>
<sequence>MTAQPEASWYWSEEGVNFHTRKWVRPEDLNANGTLFGGSLLRWIDEEAAIYAIIQLGNYRVVTKFISEINFEASAVQGDLVEMGLTATHFGRTSLTMRAVVRNMITRQRILTIDKIVFVNVDEEGRPAPHGFTDITYERDRMPREHSSTGTLKLPTA</sequence>
<protein>
    <submittedName>
        <fullName evidence="5">Acyl-CoA thioesterase</fullName>
    </submittedName>
</protein>
<dbReference type="InterPro" id="IPR040170">
    <property type="entry name" value="Cytosol_ACT"/>
</dbReference>
<dbReference type="SUPFAM" id="SSF54637">
    <property type="entry name" value="Thioesterase/thiol ester dehydrase-isomerase"/>
    <property type="match status" value="1"/>
</dbReference>
<comment type="caution">
    <text evidence="5">The sequence shown here is derived from an EMBL/GenBank/DDBJ whole genome shotgun (WGS) entry which is preliminary data.</text>
</comment>
<dbReference type="EMBL" id="JACSQP010000006">
    <property type="protein sequence ID" value="MBD7958158.1"/>
    <property type="molecule type" value="Genomic_DNA"/>
</dbReference>
<keyword evidence="6" id="KW-1185">Reference proteome</keyword>
<evidence type="ECO:0000256" key="1">
    <source>
        <dbReference type="ARBA" id="ARBA00010458"/>
    </source>
</evidence>
<accession>A0ABR8S3U7</accession>
<dbReference type="InterPro" id="IPR006683">
    <property type="entry name" value="Thioestr_dom"/>
</dbReference>
<dbReference type="Pfam" id="PF03061">
    <property type="entry name" value="4HBT"/>
    <property type="match status" value="1"/>
</dbReference>
<dbReference type="Gene3D" id="3.10.129.10">
    <property type="entry name" value="Hotdog Thioesterase"/>
    <property type="match status" value="1"/>
</dbReference>
<evidence type="ECO:0000259" key="4">
    <source>
        <dbReference type="PROSITE" id="PS51770"/>
    </source>
</evidence>
<keyword evidence="2 3" id="KW-0378">Hydrolase</keyword>
<dbReference type="InterPro" id="IPR029069">
    <property type="entry name" value="HotDog_dom_sf"/>
</dbReference>
<name>A0ABR8S3U7_9MICO</name>
<dbReference type="Proteomes" id="UP000648352">
    <property type="component" value="Unassembled WGS sequence"/>
</dbReference>
<feature type="domain" description="HotDog ACOT-type" evidence="4">
    <location>
        <begin position="14"/>
        <end position="124"/>
    </location>
</feature>
<gene>
    <name evidence="5" type="ORF">H9651_10955</name>
</gene>